<dbReference type="Proteomes" id="UP000827986">
    <property type="component" value="Unassembled WGS sequence"/>
</dbReference>
<evidence type="ECO:0000256" key="2">
    <source>
        <dbReference type="ARBA" id="ARBA00022676"/>
    </source>
</evidence>
<comment type="caution">
    <text evidence="4">The sequence shown here is derived from an EMBL/GenBank/DDBJ whole genome shotgun (WGS) entry which is preliminary data.</text>
</comment>
<dbReference type="Gene3D" id="3.40.50.2000">
    <property type="entry name" value="Glycogen Phosphorylase B"/>
    <property type="match status" value="1"/>
</dbReference>
<dbReference type="EMBL" id="JAHDVG010000484">
    <property type="protein sequence ID" value="KAH1170483.1"/>
    <property type="molecule type" value="Genomic_DNA"/>
</dbReference>
<dbReference type="FunFam" id="3.40.50.2000:FF:000322">
    <property type="entry name" value="UDP glucuronosyltransferase family 2 member B4"/>
    <property type="match status" value="1"/>
</dbReference>
<dbReference type="SUPFAM" id="SSF53756">
    <property type="entry name" value="UDP-Glycosyltransferase/glycogen phosphorylase"/>
    <property type="match status" value="1"/>
</dbReference>
<gene>
    <name evidence="4" type="ORF">KIL84_001468</name>
</gene>
<dbReference type="AlphaFoldDB" id="A0A9D3X030"/>
<dbReference type="GO" id="GO:0015020">
    <property type="term" value="F:glucuronosyltransferase activity"/>
    <property type="evidence" value="ECO:0007669"/>
    <property type="project" value="TreeGrafter"/>
</dbReference>
<sequence length="124" mass="13979">MEEFVQSSGEHGIVVFSLGSMIYNLTEEKSNMVALALSQIPQKVLWRYKGKKPETLGPNTRIYDWIPQNDLLGCCWPTWDQLDKRDGDQSYGESGTGNNLSETQYGQVETLLRGQRGVNCTLDC</sequence>
<dbReference type="PANTHER" id="PTHR48043">
    <property type="entry name" value="EG:EG0003.4 PROTEIN-RELATED"/>
    <property type="match status" value="1"/>
</dbReference>
<evidence type="ECO:0000256" key="3">
    <source>
        <dbReference type="ARBA" id="ARBA00022679"/>
    </source>
</evidence>
<dbReference type="InterPro" id="IPR002213">
    <property type="entry name" value="UDP_glucos_trans"/>
</dbReference>
<keyword evidence="5" id="KW-1185">Reference proteome</keyword>
<comment type="similarity">
    <text evidence="1">Belongs to the UDP-glycosyltransferase family.</text>
</comment>
<keyword evidence="3" id="KW-0808">Transferase</keyword>
<dbReference type="Pfam" id="PF00201">
    <property type="entry name" value="UDPGT"/>
    <property type="match status" value="1"/>
</dbReference>
<proteinExistence type="inferred from homology"/>
<evidence type="ECO:0000313" key="4">
    <source>
        <dbReference type="EMBL" id="KAH1170483.1"/>
    </source>
</evidence>
<evidence type="ECO:0000313" key="5">
    <source>
        <dbReference type="Proteomes" id="UP000827986"/>
    </source>
</evidence>
<dbReference type="InterPro" id="IPR050271">
    <property type="entry name" value="UDP-glycosyltransferase"/>
</dbReference>
<reference evidence="4" key="1">
    <citation type="submission" date="2021-09" db="EMBL/GenBank/DDBJ databases">
        <title>The genome of Mauremys mutica provides insights into the evolution of semi-aquatic lifestyle.</title>
        <authorList>
            <person name="Gong S."/>
            <person name="Gao Y."/>
        </authorList>
    </citation>
    <scope>NUCLEOTIDE SEQUENCE</scope>
    <source>
        <strain evidence="4">MM-2020</strain>
        <tissue evidence="4">Muscle</tissue>
    </source>
</reference>
<protein>
    <submittedName>
        <fullName evidence="4">Uncharacterized protein</fullName>
    </submittedName>
</protein>
<organism evidence="4 5">
    <name type="scientific">Mauremys mutica</name>
    <name type="common">yellowpond turtle</name>
    <dbReference type="NCBI Taxonomy" id="74926"/>
    <lineage>
        <taxon>Eukaryota</taxon>
        <taxon>Metazoa</taxon>
        <taxon>Chordata</taxon>
        <taxon>Craniata</taxon>
        <taxon>Vertebrata</taxon>
        <taxon>Euteleostomi</taxon>
        <taxon>Archelosauria</taxon>
        <taxon>Testudinata</taxon>
        <taxon>Testudines</taxon>
        <taxon>Cryptodira</taxon>
        <taxon>Durocryptodira</taxon>
        <taxon>Testudinoidea</taxon>
        <taxon>Geoemydidae</taxon>
        <taxon>Geoemydinae</taxon>
        <taxon>Mauremys</taxon>
    </lineage>
</organism>
<keyword evidence="2" id="KW-0328">Glycosyltransferase</keyword>
<accession>A0A9D3X030</accession>
<dbReference type="PANTHER" id="PTHR48043:SF140">
    <property type="entry name" value="UDP-GLUCURONOSYLTRANSFERASE 2A1"/>
    <property type="match status" value="1"/>
</dbReference>
<evidence type="ECO:0000256" key="1">
    <source>
        <dbReference type="ARBA" id="ARBA00009995"/>
    </source>
</evidence>
<name>A0A9D3X030_9SAUR</name>